<feature type="region of interest" description="Disordered" evidence="4">
    <location>
        <begin position="251"/>
        <end position="279"/>
    </location>
</feature>
<dbReference type="GO" id="GO:0007062">
    <property type="term" value="P:sister chromatid cohesion"/>
    <property type="evidence" value="ECO:0007669"/>
    <property type="project" value="InterPro"/>
</dbReference>
<dbReference type="EMBL" id="JAKKPZ010000003">
    <property type="protein sequence ID" value="KAI1723488.1"/>
    <property type="molecule type" value="Genomic_DNA"/>
</dbReference>
<dbReference type="InterPro" id="IPR036390">
    <property type="entry name" value="WH_DNA-bd_sf"/>
</dbReference>
<evidence type="ECO:0000313" key="8">
    <source>
        <dbReference type="Proteomes" id="UP001201812"/>
    </source>
</evidence>
<evidence type="ECO:0000259" key="5">
    <source>
        <dbReference type="Pfam" id="PF04824"/>
    </source>
</evidence>
<sequence length="549" mass="62494">MFYAQFVLSKKGPLSKIWLAAHWERKLSKAQIFETNVQDAVDEILKPKVKLSLRTTGHLLLGLVRIYSRKAKYVLADCNEAFLKIKMAFRPGAADVELREREEREGSGLSRDLLVGLDDIPDFDPYETPKVQQYKTNQVHIDQITLPEDNFETSSLYSEDVGKDDFGMGSHHKGDQFGFEESFQDDFETARHGKNSNIAGNSYEQRGPHSLLDDDVFGRKANDDFGADDFGDMGNAMDLDNLFEQPLDLDRPTSVEAPRKQSDLASMEGEPLAPIHNTSNFSESSGIVLEPLDQVALNQQHQEKAVVRQRRKRRLVVDEQKNINGDEMKANMANYRYISNHKPYFITQYYIPKDPQTLKLYQSHLVLCARDMNENLTEEIHRDLGLVDNLDELDNLDNMQDWNPNTPFVPEPDEDNVSANQENLEPQDAEVPNGAMPAPASEKRGSGRKSRLQERDEVGEDEDDEHLISRRTKGILHSIVVKLKANDNKIVFEDLFTRGSTRRTAAQKFYALLELHKWQAIEVEQSEPYAPIEIMPGQRMEEALTAAGQ</sequence>
<comment type="caution">
    <text evidence="7">The sequence shown here is derived from an EMBL/GenBank/DDBJ whole genome shotgun (WGS) entry which is preliminary data.</text>
</comment>
<dbReference type="InterPro" id="IPR039781">
    <property type="entry name" value="Rad21/Rec8-like"/>
</dbReference>
<dbReference type="InterPro" id="IPR006909">
    <property type="entry name" value="Rad21/Rec8_C_eu"/>
</dbReference>
<dbReference type="Pfam" id="PF04825">
    <property type="entry name" value="Rad21_Rec8_N"/>
    <property type="match status" value="1"/>
</dbReference>
<evidence type="ECO:0000256" key="1">
    <source>
        <dbReference type="ARBA" id="ARBA00004123"/>
    </source>
</evidence>
<dbReference type="Pfam" id="PF04824">
    <property type="entry name" value="Rad21_Rec8"/>
    <property type="match status" value="1"/>
</dbReference>
<evidence type="ECO:0000256" key="3">
    <source>
        <dbReference type="ARBA" id="ARBA00023242"/>
    </source>
</evidence>
<evidence type="ECO:0000256" key="2">
    <source>
        <dbReference type="ARBA" id="ARBA00009870"/>
    </source>
</evidence>
<feature type="region of interest" description="Disordered" evidence="4">
    <location>
        <begin position="397"/>
        <end position="465"/>
    </location>
</feature>
<dbReference type="GO" id="GO:0005634">
    <property type="term" value="C:nucleus"/>
    <property type="evidence" value="ECO:0007669"/>
    <property type="project" value="UniProtKB-SubCell"/>
</dbReference>
<reference evidence="7" key="1">
    <citation type="submission" date="2022-01" db="EMBL/GenBank/DDBJ databases">
        <title>Genome Sequence Resource for Two Populations of Ditylenchus destructor, the Migratory Endoparasitic Phytonematode.</title>
        <authorList>
            <person name="Zhang H."/>
            <person name="Lin R."/>
            <person name="Xie B."/>
        </authorList>
    </citation>
    <scope>NUCLEOTIDE SEQUENCE</scope>
    <source>
        <strain evidence="7">BazhouSP</strain>
    </source>
</reference>
<feature type="compositionally biased region" description="Basic and acidic residues" evidence="4">
    <location>
        <begin position="441"/>
        <end position="456"/>
    </location>
</feature>
<dbReference type="InterPro" id="IPR006910">
    <property type="entry name" value="Rad21_Rec8_N"/>
</dbReference>
<protein>
    <submittedName>
        <fullName evidence="7">Conserved region of rad21 / rec8 like protein domain-containing protein</fullName>
    </submittedName>
</protein>
<feature type="domain" description="Rad21/Rec8-like protein N-terminal" evidence="6">
    <location>
        <begin position="1"/>
        <end position="102"/>
    </location>
</feature>
<gene>
    <name evidence="7" type="ORF">DdX_03648</name>
</gene>
<feature type="compositionally biased region" description="Basic and acidic residues" evidence="4">
    <location>
        <begin position="251"/>
        <end position="262"/>
    </location>
</feature>
<evidence type="ECO:0000313" key="7">
    <source>
        <dbReference type="EMBL" id="KAI1723488.1"/>
    </source>
</evidence>
<dbReference type="SUPFAM" id="SSF46785">
    <property type="entry name" value="Winged helix' DNA-binding domain"/>
    <property type="match status" value="1"/>
</dbReference>
<dbReference type="PANTHER" id="PTHR12585:SF69">
    <property type="entry name" value="FI11703P"/>
    <property type="match status" value="1"/>
</dbReference>
<keyword evidence="3" id="KW-0539">Nucleus</keyword>
<evidence type="ECO:0000259" key="6">
    <source>
        <dbReference type="Pfam" id="PF04825"/>
    </source>
</evidence>
<feature type="domain" description="Rad21/Rec8-like protein C-terminal eukaryotic" evidence="5">
    <location>
        <begin position="490"/>
        <end position="540"/>
    </location>
</feature>
<dbReference type="Proteomes" id="UP001201812">
    <property type="component" value="Unassembled WGS sequence"/>
</dbReference>
<keyword evidence="8" id="KW-1185">Reference proteome</keyword>
<comment type="similarity">
    <text evidence="2">Belongs to the rad21 family.</text>
</comment>
<name>A0AAD4R503_9BILA</name>
<dbReference type="InterPro" id="IPR023093">
    <property type="entry name" value="ScpA-like_C"/>
</dbReference>
<accession>A0AAD4R503</accession>
<dbReference type="PANTHER" id="PTHR12585">
    <property type="entry name" value="SCC1 / RAD21 FAMILY MEMBER"/>
    <property type="match status" value="1"/>
</dbReference>
<dbReference type="GO" id="GO:0008278">
    <property type="term" value="C:cohesin complex"/>
    <property type="evidence" value="ECO:0007669"/>
    <property type="project" value="InterPro"/>
</dbReference>
<evidence type="ECO:0000256" key="4">
    <source>
        <dbReference type="SAM" id="MobiDB-lite"/>
    </source>
</evidence>
<dbReference type="Gene3D" id="1.10.10.580">
    <property type="entry name" value="Structural maintenance of chromosome 1. Chain E"/>
    <property type="match status" value="1"/>
</dbReference>
<dbReference type="GO" id="GO:1990414">
    <property type="term" value="P:replication-born double-strand break repair via sister chromatid exchange"/>
    <property type="evidence" value="ECO:0007669"/>
    <property type="project" value="TreeGrafter"/>
</dbReference>
<comment type="subcellular location">
    <subcellularLocation>
        <location evidence="1">Nucleus</location>
    </subcellularLocation>
</comment>
<dbReference type="GO" id="GO:0003682">
    <property type="term" value="F:chromatin binding"/>
    <property type="evidence" value="ECO:0007669"/>
    <property type="project" value="TreeGrafter"/>
</dbReference>
<proteinExistence type="inferred from homology"/>
<dbReference type="AlphaFoldDB" id="A0AAD4R503"/>
<organism evidence="7 8">
    <name type="scientific">Ditylenchus destructor</name>
    <dbReference type="NCBI Taxonomy" id="166010"/>
    <lineage>
        <taxon>Eukaryota</taxon>
        <taxon>Metazoa</taxon>
        <taxon>Ecdysozoa</taxon>
        <taxon>Nematoda</taxon>
        <taxon>Chromadorea</taxon>
        <taxon>Rhabditida</taxon>
        <taxon>Tylenchina</taxon>
        <taxon>Tylenchomorpha</taxon>
        <taxon>Sphaerularioidea</taxon>
        <taxon>Anguinidae</taxon>
        <taxon>Anguininae</taxon>
        <taxon>Ditylenchus</taxon>
    </lineage>
</organism>